<gene>
    <name evidence="5" type="ORF">D5039_16645</name>
</gene>
<keyword evidence="2 3" id="KW-0732">Signal</keyword>
<feature type="domain" description="Leucine-binding protein" evidence="4">
    <location>
        <begin position="41"/>
        <end position="351"/>
    </location>
</feature>
<dbReference type="Proteomes" id="UP001208935">
    <property type="component" value="Unassembled WGS sequence"/>
</dbReference>
<feature type="chain" id="PRO_5045526620" evidence="3">
    <location>
        <begin position="38"/>
        <end position="403"/>
    </location>
</feature>
<dbReference type="RefSeq" id="WP_265282873.1">
    <property type="nucleotide sequence ID" value="NZ_QZCW01000003.1"/>
</dbReference>
<evidence type="ECO:0000256" key="2">
    <source>
        <dbReference type="ARBA" id="ARBA00022729"/>
    </source>
</evidence>
<dbReference type="EMBL" id="QZCW01000003">
    <property type="protein sequence ID" value="MCW5322716.1"/>
    <property type="molecule type" value="Genomic_DNA"/>
</dbReference>
<protein>
    <submittedName>
        <fullName evidence="5">Ethanolamine utilization protein EutJ</fullName>
    </submittedName>
</protein>
<evidence type="ECO:0000256" key="3">
    <source>
        <dbReference type="SAM" id="SignalP"/>
    </source>
</evidence>
<keyword evidence="6" id="KW-1185">Reference proteome</keyword>
<proteinExistence type="inferred from homology"/>
<evidence type="ECO:0000313" key="6">
    <source>
        <dbReference type="Proteomes" id="UP001208935"/>
    </source>
</evidence>
<evidence type="ECO:0000313" key="5">
    <source>
        <dbReference type="EMBL" id="MCW5322716.1"/>
    </source>
</evidence>
<dbReference type="InterPro" id="IPR051010">
    <property type="entry name" value="BCAA_transport"/>
</dbReference>
<reference evidence="6" key="1">
    <citation type="submission" date="2023-07" db="EMBL/GenBank/DDBJ databases">
        <title>Verminephrobacter genomes.</title>
        <authorList>
            <person name="Lund M.B."/>
        </authorList>
    </citation>
    <scope>NUCLEOTIDE SEQUENCE [LARGE SCALE GENOMIC DNA]</scope>
    <source>
        <strain evidence="6">AtM5-05</strain>
    </source>
</reference>
<dbReference type="PANTHER" id="PTHR30483">
    <property type="entry name" value="LEUCINE-SPECIFIC-BINDING PROTEIN"/>
    <property type="match status" value="1"/>
</dbReference>
<dbReference type="PANTHER" id="PTHR30483:SF6">
    <property type="entry name" value="PERIPLASMIC BINDING PROTEIN OF ABC TRANSPORTER FOR NATURAL AMINO ACIDS"/>
    <property type="match status" value="1"/>
</dbReference>
<evidence type="ECO:0000256" key="1">
    <source>
        <dbReference type="ARBA" id="ARBA00010062"/>
    </source>
</evidence>
<dbReference type="Gene3D" id="3.40.50.2300">
    <property type="match status" value="2"/>
</dbReference>
<accession>A0ABT3KWJ6</accession>
<dbReference type="Pfam" id="PF13458">
    <property type="entry name" value="Peripla_BP_6"/>
    <property type="match status" value="1"/>
</dbReference>
<name>A0ABT3KWJ6_9BURK</name>
<evidence type="ECO:0000259" key="4">
    <source>
        <dbReference type="Pfam" id="PF13458"/>
    </source>
</evidence>
<dbReference type="InterPro" id="IPR028082">
    <property type="entry name" value="Peripla_BP_I"/>
</dbReference>
<sequence>MACPSPPRPGRRRLGVLPLAAALLATLATLGSDAACAQERVKIGFTGPLSGGAALYGRNVVNGLEMAIREVNAAGLEVGGKKYRMELVALDDRYAPADAAINARRLVQQHQTPAVFVPHSGGVYALQAFNEQEKFIVMAYSSTPKITGTGNKLTIRIPPTFNTYIEPFTHYQMQRFGKRVGLLPGDHEYAKNWAQLFAPAWERAGGTVVSNNPMSYNRSTDFYSGVSRVLAERPDVLFVGGPSEPTALVVRQARELGFKGGFLLMDQVKIDEMAKITGGLAPLEGSIGVLPVSYDERVGPRRFVQAYHRAYGADKDPTTEASYNYTLVHALAAAMKLAGSTRDAAAIRAKIGEALAQLPETINAGNLQGVDSVGGTLTNPLAAAVEGGKIKRLSLPGLTKGSP</sequence>
<feature type="signal peptide" evidence="3">
    <location>
        <begin position="1"/>
        <end position="37"/>
    </location>
</feature>
<dbReference type="InterPro" id="IPR028081">
    <property type="entry name" value="Leu-bd"/>
</dbReference>
<comment type="similarity">
    <text evidence="1">Belongs to the leucine-binding protein family.</text>
</comment>
<dbReference type="CDD" id="cd06336">
    <property type="entry name" value="PBP1_ABC_ligand_binding-like"/>
    <property type="match status" value="1"/>
</dbReference>
<dbReference type="SUPFAM" id="SSF53822">
    <property type="entry name" value="Periplasmic binding protein-like I"/>
    <property type="match status" value="1"/>
</dbReference>
<comment type="caution">
    <text evidence="5">The sequence shown here is derived from an EMBL/GenBank/DDBJ whole genome shotgun (WGS) entry which is preliminary data.</text>
</comment>
<organism evidence="5 6">
    <name type="scientific">Verminephrobacter aporrectodeae subsp. tuberculatae</name>
    <dbReference type="NCBI Taxonomy" id="1110392"/>
    <lineage>
        <taxon>Bacteria</taxon>
        <taxon>Pseudomonadati</taxon>
        <taxon>Pseudomonadota</taxon>
        <taxon>Betaproteobacteria</taxon>
        <taxon>Burkholderiales</taxon>
        <taxon>Comamonadaceae</taxon>
        <taxon>Verminephrobacter</taxon>
    </lineage>
</organism>